<name>A0A0A9F904_ARUDO</name>
<proteinExistence type="predicted"/>
<evidence type="ECO:0000313" key="1">
    <source>
        <dbReference type="EMBL" id="JAE09525.1"/>
    </source>
</evidence>
<reference evidence="1" key="1">
    <citation type="submission" date="2014-09" db="EMBL/GenBank/DDBJ databases">
        <authorList>
            <person name="Magalhaes I.L.F."/>
            <person name="Oliveira U."/>
            <person name="Santos F.R."/>
            <person name="Vidigal T.H.D.A."/>
            <person name="Brescovit A.D."/>
            <person name="Santos A.J."/>
        </authorList>
    </citation>
    <scope>NUCLEOTIDE SEQUENCE</scope>
    <source>
        <tissue evidence="1">Shoot tissue taken approximately 20 cm above the soil surface</tissue>
    </source>
</reference>
<protein>
    <submittedName>
        <fullName evidence="1">Uncharacterized protein</fullName>
    </submittedName>
</protein>
<dbReference type="EMBL" id="GBRH01188371">
    <property type="protein sequence ID" value="JAE09525.1"/>
    <property type="molecule type" value="Transcribed_RNA"/>
</dbReference>
<organism evidence="1">
    <name type="scientific">Arundo donax</name>
    <name type="common">Giant reed</name>
    <name type="synonym">Donax arundinaceus</name>
    <dbReference type="NCBI Taxonomy" id="35708"/>
    <lineage>
        <taxon>Eukaryota</taxon>
        <taxon>Viridiplantae</taxon>
        <taxon>Streptophyta</taxon>
        <taxon>Embryophyta</taxon>
        <taxon>Tracheophyta</taxon>
        <taxon>Spermatophyta</taxon>
        <taxon>Magnoliopsida</taxon>
        <taxon>Liliopsida</taxon>
        <taxon>Poales</taxon>
        <taxon>Poaceae</taxon>
        <taxon>PACMAD clade</taxon>
        <taxon>Arundinoideae</taxon>
        <taxon>Arundineae</taxon>
        <taxon>Arundo</taxon>
    </lineage>
</organism>
<dbReference type="AlphaFoldDB" id="A0A0A9F904"/>
<sequence length="23" mass="2634">MTRHRGTIRLLRLSVSSTGFLTM</sequence>
<accession>A0A0A9F904</accession>
<reference evidence="1" key="2">
    <citation type="journal article" date="2015" name="Data Brief">
        <title>Shoot transcriptome of the giant reed, Arundo donax.</title>
        <authorList>
            <person name="Barrero R.A."/>
            <person name="Guerrero F.D."/>
            <person name="Moolhuijzen P."/>
            <person name="Goolsby J.A."/>
            <person name="Tidwell J."/>
            <person name="Bellgard S.E."/>
            <person name="Bellgard M.I."/>
        </authorList>
    </citation>
    <scope>NUCLEOTIDE SEQUENCE</scope>
    <source>
        <tissue evidence="1">Shoot tissue taken approximately 20 cm above the soil surface</tissue>
    </source>
</reference>